<evidence type="ECO:0000256" key="8">
    <source>
        <dbReference type="ARBA" id="ARBA00023146"/>
    </source>
</evidence>
<dbReference type="Gene3D" id="1.10.240.10">
    <property type="entry name" value="Tyrosyl-Transfer RNA Synthetase"/>
    <property type="match status" value="1"/>
</dbReference>
<dbReference type="OMA" id="GWGQFKP"/>
<sequence length="376" mass="41590">MSFAQSYRLVRGSLRLSSRFVCCRCYSVVHQKTIYSGIQPTGFPHLGNYLGALKQWLHLQQTEPADTRIILSLVDLHAITQPVPAAQLKAWKKEMLAVLLAIGLDPARCIIYEQSRVREHTELAWILSTMAPMGALSRMTQWKVKAKTEADTMDDLPATGGPNLGLFAYPVLQAADILLYKTTGVPVGHDQAQHIELCRDLAKAFNSRTRTNTLLLPRTMMPSAGARVQDLRDPSKKMSKSAKNAKSRILLIDTEETIISKIASAVTDSELGVTYEPKKRPGVANLLDLAAAFNTDGRTAQDLAKDWKDLTHKQVKGQIAKSLNTGITPIRERFYELTQCSSGQQRLDAVAEEGAEKARVIAAETMVVVREKMGLH</sequence>
<dbReference type="PANTHER" id="PTHR43766">
    <property type="entry name" value="TRYPTOPHAN--TRNA LIGASE, MITOCHONDRIAL"/>
    <property type="match status" value="1"/>
</dbReference>
<keyword evidence="7 11" id="KW-0648">Protein biosynthesis</keyword>
<dbReference type="HAMAP" id="MF_00140_B">
    <property type="entry name" value="Trp_tRNA_synth_B"/>
    <property type="match status" value="1"/>
</dbReference>
<dbReference type="GeneID" id="63782636"/>
<protein>
    <recommendedName>
        <fullName evidence="3">tryptophan--tRNA ligase</fullName>
        <ecNumber evidence="3">6.1.1.2</ecNumber>
    </recommendedName>
    <alternativeName>
        <fullName evidence="9">Tryptophanyl-tRNA synthetase</fullName>
    </alternativeName>
</protein>
<dbReference type="AlphaFoldDB" id="A0A1Y2FS50"/>
<dbReference type="PANTHER" id="PTHR43766:SF1">
    <property type="entry name" value="TRYPTOPHAN--TRNA LIGASE, MITOCHONDRIAL"/>
    <property type="match status" value="1"/>
</dbReference>
<proteinExistence type="inferred from homology"/>
<evidence type="ECO:0000256" key="1">
    <source>
        <dbReference type="ARBA" id="ARBA00004173"/>
    </source>
</evidence>
<dbReference type="Gene3D" id="3.40.50.620">
    <property type="entry name" value="HUPs"/>
    <property type="match status" value="1"/>
</dbReference>
<evidence type="ECO:0000313" key="13">
    <source>
        <dbReference type="Proteomes" id="UP000193685"/>
    </source>
</evidence>
<dbReference type="GO" id="GO:0005759">
    <property type="term" value="C:mitochondrial matrix"/>
    <property type="evidence" value="ECO:0007669"/>
    <property type="project" value="TreeGrafter"/>
</dbReference>
<evidence type="ECO:0000256" key="5">
    <source>
        <dbReference type="ARBA" id="ARBA00022741"/>
    </source>
</evidence>
<evidence type="ECO:0000256" key="7">
    <source>
        <dbReference type="ARBA" id="ARBA00022917"/>
    </source>
</evidence>
<dbReference type="FunFam" id="1.10.240.10:FF:000002">
    <property type="entry name" value="Tryptophan--tRNA ligase"/>
    <property type="match status" value="1"/>
</dbReference>
<dbReference type="EMBL" id="MCFI01000002">
    <property type="protein sequence ID" value="ORY86831.1"/>
    <property type="molecule type" value="Genomic_DNA"/>
</dbReference>
<dbReference type="GO" id="GO:0005524">
    <property type="term" value="F:ATP binding"/>
    <property type="evidence" value="ECO:0007669"/>
    <property type="project" value="UniProtKB-KW"/>
</dbReference>
<evidence type="ECO:0000256" key="6">
    <source>
        <dbReference type="ARBA" id="ARBA00022840"/>
    </source>
</evidence>
<organism evidence="12 13">
    <name type="scientific">Protomyces lactucae-debilis</name>
    <dbReference type="NCBI Taxonomy" id="2754530"/>
    <lineage>
        <taxon>Eukaryota</taxon>
        <taxon>Fungi</taxon>
        <taxon>Dikarya</taxon>
        <taxon>Ascomycota</taxon>
        <taxon>Taphrinomycotina</taxon>
        <taxon>Taphrinomycetes</taxon>
        <taxon>Taphrinales</taxon>
        <taxon>Protomycetaceae</taxon>
        <taxon>Protomyces</taxon>
    </lineage>
</organism>
<comment type="subcellular location">
    <subcellularLocation>
        <location evidence="1">Mitochondrion</location>
    </subcellularLocation>
</comment>
<comment type="catalytic activity">
    <reaction evidence="10">
        <text>tRNA(Trp) + L-tryptophan + ATP = L-tryptophyl-tRNA(Trp) + AMP + diphosphate + H(+)</text>
        <dbReference type="Rhea" id="RHEA:24080"/>
        <dbReference type="Rhea" id="RHEA-COMP:9671"/>
        <dbReference type="Rhea" id="RHEA-COMP:9705"/>
        <dbReference type="ChEBI" id="CHEBI:15378"/>
        <dbReference type="ChEBI" id="CHEBI:30616"/>
        <dbReference type="ChEBI" id="CHEBI:33019"/>
        <dbReference type="ChEBI" id="CHEBI:57912"/>
        <dbReference type="ChEBI" id="CHEBI:78442"/>
        <dbReference type="ChEBI" id="CHEBI:78535"/>
        <dbReference type="ChEBI" id="CHEBI:456215"/>
        <dbReference type="EC" id="6.1.1.2"/>
    </reaction>
</comment>
<evidence type="ECO:0000256" key="10">
    <source>
        <dbReference type="ARBA" id="ARBA00049929"/>
    </source>
</evidence>
<keyword evidence="13" id="KW-1185">Reference proteome</keyword>
<keyword evidence="4 11" id="KW-0436">Ligase</keyword>
<dbReference type="PRINTS" id="PR01039">
    <property type="entry name" value="TRNASYNTHTRP"/>
</dbReference>
<dbReference type="InterPro" id="IPR002306">
    <property type="entry name" value="Trp-tRNA-ligase"/>
</dbReference>
<dbReference type="CDD" id="cd00806">
    <property type="entry name" value="TrpRS_core"/>
    <property type="match status" value="1"/>
</dbReference>
<dbReference type="InterPro" id="IPR014729">
    <property type="entry name" value="Rossmann-like_a/b/a_fold"/>
</dbReference>
<dbReference type="PROSITE" id="PS00178">
    <property type="entry name" value="AA_TRNA_LIGASE_I"/>
    <property type="match status" value="1"/>
</dbReference>
<evidence type="ECO:0000256" key="3">
    <source>
        <dbReference type="ARBA" id="ARBA00013161"/>
    </source>
</evidence>
<dbReference type="NCBIfam" id="TIGR00233">
    <property type="entry name" value="trpS"/>
    <property type="match status" value="1"/>
</dbReference>
<comment type="caution">
    <text evidence="12">The sequence shown here is derived from an EMBL/GenBank/DDBJ whole genome shotgun (WGS) entry which is preliminary data.</text>
</comment>
<keyword evidence="6 11" id="KW-0067">ATP-binding</keyword>
<evidence type="ECO:0000256" key="9">
    <source>
        <dbReference type="ARBA" id="ARBA00030268"/>
    </source>
</evidence>
<dbReference type="RefSeq" id="XP_040727687.1">
    <property type="nucleotide sequence ID" value="XM_040866037.1"/>
</dbReference>
<accession>A0A1Y2FS50</accession>
<evidence type="ECO:0000256" key="2">
    <source>
        <dbReference type="ARBA" id="ARBA00005594"/>
    </source>
</evidence>
<reference evidence="12 13" key="1">
    <citation type="submission" date="2016-07" db="EMBL/GenBank/DDBJ databases">
        <title>Pervasive Adenine N6-methylation of Active Genes in Fungi.</title>
        <authorList>
            <consortium name="DOE Joint Genome Institute"/>
            <person name="Mondo S.J."/>
            <person name="Dannebaum R.O."/>
            <person name="Kuo R.C."/>
            <person name="Labutti K."/>
            <person name="Haridas S."/>
            <person name="Kuo A."/>
            <person name="Salamov A."/>
            <person name="Ahrendt S.R."/>
            <person name="Lipzen A."/>
            <person name="Sullivan W."/>
            <person name="Andreopoulos W.B."/>
            <person name="Clum A."/>
            <person name="Lindquist E."/>
            <person name="Daum C."/>
            <person name="Ramamoorthy G.K."/>
            <person name="Gryganskyi A."/>
            <person name="Culley D."/>
            <person name="Magnuson J.K."/>
            <person name="James T.Y."/>
            <person name="O'Malley M.A."/>
            <person name="Stajich J.E."/>
            <person name="Spatafora J.W."/>
            <person name="Visel A."/>
            <person name="Grigoriev I.V."/>
        </authorList>
    </citation>
    <scope>NUCLEOTIDE SEQUENCE [LARGE SCALE GENOMIC DNA]</scope>
    <source>
        <strain evidence="12 13">12-1054</strain>
    </source>
</reference>
<dbReference type="Proteomes" id="UP000193685">
    <property type="component" value="Unassembled WGS sequence"/>
</dbReference>
<keyword evidence="5 11" id="KW-0547">Nucleotide-binding</keyword>
<dbReference type="InterPro" id="IPR024109">
    <property type="entry name" value="Trp-tRNA-ligase_bac-type"/>
</dbReference>
<dbReference type="GO" id="GO:0070183">
    <property type="term" value="P:mitochondrial tryptophanyl-tRNA aminoacylation"/>
    <property type="evidence" value="ECO:0007669"/>
    <property type="project" value="TreeGrafter"/>
</dbReference>
<dbReference type="GO" id="GO:0004830">
    <property type="term" value="F:tryptophan-tRNA ligase activity"/>
    <property type="evidence" value="ECO:0007669"/>
    <property type="project" value="UniProtKB-EC"/>
</dbReference>
<comment type="similarity">
    <text evidence="2 11">Belongs to the class-I aminoacyl-tRNA synthetase family.</text>
</comment>
<dbReference type="EC" id="6.1.1.2" evidence="3"/>
<dbReference type="Pfam" id="PF00579">
    <property type="entry name" value="tRNA-synt_1b"/>
    <property type="match status" value="1"/>
</dbReference>
<dbReference type="OrthoDB" id="15808at2759"/>
<gene>
    <name evidence="12" type="ORF">BCR37DRAFT_126071</name>
</gene>
<name>A0A1Y2FS50_PROLT</name>
<keyword evidence="8 11" id="KW-0030">Aminoacyl-tRNA synthetase</keyword>
<dbReference type="InterPro" id="IPR001412">
    <property type="entry name" value="aa-tRNA-synth_I_CS"/>
</dbReference>
<dbReference type="STRING" id="56484.A0A1Y2FS50"/>
<dbReference type="InterPro" id="IPR050203">
    <property type="entry name" value="Trp-tRNA_synthetase"/>
</dbReference>
<evidence type="ECO:0000313" key="12">
    <source>
        <dbReference type="EMBL" id="ORY86831.1"/>
    </source>
</evidence>
<dbReference type="SUPFAM" id="SSF52374">
    <property type="entry name" value="Nucleotidylyl transferase"/>
    <property type="match status" value="1"/>
</dbReference>
<evidence type="ECO:0000256" key="4">
    <source>
        <dbReference type="ARBA" id="ARBA00022598"/>
    </source>
</evidence>
<evidence type="ECO:0000256" key="11">
    <source>
        <dbReference type="RuleBase" id="RU363036"/>
    </source>
</evidence>
<dbReference type="InterPro" id="IPR002305">
    <property type="entry name" value="aa-tRNA-synth_Ic"/>
</dbReference>